<keyword evidence="2" id="KW-0812">Transmembrane</keyword>
<dbReference type="Gene3D" id="3.40.190.10">
    <property type="entry name" value="Periplasmic binding protein-like II"/>
    <property type="match status" value="1"/>
</dbReference>
<proteinExistence type="inferred from homology"/>
<feature type="domain" description="Cell envelope-related transcriptional attenuator" evidence="3">
    <location>
        <begin position="246"/>
        <end position="389"/>
    </location>
</feature>
<dbReference type="PANTHER" id="PTHR33392:SF6">
    <property type="entry name" value="POLYISOPRENYL-TEICHOIC ACID--PEPTIDOGLYCAN TEICHOIC ACID TRANSFERASE TAGU"/>
    <property type="match status" value="1"/>
</dbReference>
<dbReference type="PANTHER" id="PTHR33392">
    <property type="entry name" value="POLYISOPRENYL-TEICHOIC ACID--PEPTIDOGLYCAN TEICHOIC ACID TRANSFERASE TAGU"/>
    <property type="match status" value="1"/>
</dbReference>
<dbReference type="Proteomes" id="UP001164187">
    <property type="component" value="Chromosome"/>
</dbReference>
<keyword evidence="2" id="KW-0472">Membrane</keyword>
<reference evidence="4" key="1">
    <citation type="submission" date="2022-12" db="EMBL/GenBank/DDBJ databases">
        <title>Peptostreptococcus.</title>
        <authorList>
            <person name="Lee S.H."/>
        </authorList>
    </citation>
    <scope>NUCLEOTIDE SEQUENCE</scope>
    <source>
        <strain evidence="4">CBA3647</strain>
    </source>
</reference>
<dbReference type="Gene3D" id="3.40.630.190">
    <property type="entry name" value="LCP protein"/>
    <property type="match status" value="1"/>
</dbReference>
<name>A0ABY7JR63_9FIRM</name>
<sequence>MKNKNRTKKEISFIGIILFLLSLAGIGYLLYVVFSNSLLDINYRLILLGLSVVFEIFVGWYLIYKRKNKALKILLSVLVLIVSATAAGASNYVDQSMKSLDIISGKQETYQFSLVVPIDSKIESISDIENKEVLSALKIDEANVNTFKTKMIYKENKSLNYVDGGDYFSMSKKVSEKEADVILLNESYRSAIVDQIPDFEKKTKVIYSTDFKGKNKLAHKEIKKNQPFNVYISGIDTFGKISNVSRSDVNLLVTVNPKNNKILITTVPRDTYTKIAGGGNDEYDKFTHSGIYGINSSVKTMENLLDTDVNYYVRVNFSTLIKIVDVLGGVDVDNKQAFSVGSYYFDAGKIHLNGKEALVYARDRYHQENGDMDRGRNHEKILAAIIDKATKANSMADYQEMLNVATESSETNMPKTKIIELINRQINMNKNWDYQMQDLKGQGTMGKPSYAMPGSRLYMFVPYDESIRLIKSEIDKNLQ</sequence>
<evidence type="ECO:0000256" key="2">
    <source>
        <dbReference type="SAM" id="Phobius"/>
    </source>
</evidence>
<keyword evidence="5" id="KW-1185">Reference proteome</keyword>
<keyword evidence="2" id="KW-1133">Transmembrane helix</keyword>
<feature type="transmembrane region" description="Helical" evidence="2">
    <location>
        <begin position="71"/>
        <end position="93"/>
    </location>
</feature>
<dbReference type="NCBIfam" id="TIGR00350">
    <property type="entry name" value="lytR_cpsA_psr"/>
    <property type="match status" value="1"/>
</dbReference>
<protein>
    <submittedName>
        <fullName evidence="4">LCP family protein</fullName>
    </submittedName>
</protein>
<dbReference type="RefSeq" id="WP_269310829.1">
    <property type="nucleotide sequence ID" value="NZ_CP114052.1"/>
</dbReference>
<evidence type="ECO:0000313" key="4">
    <source>
        <dbReference type="EMBL" id="WAW14167.1"/>
    </source>
</evidence>
<organism evidence="4 5">
    <name type="scientific">Peptostreptococcus equinus</name>
    <dbReference type="NCBI Taxonomy" id="3003601"/>
    <lineage>
        <taxon>Bacteria</taxon>
        <taxon>Bacillati</taxon>
        <taxon>Bacillota</taxon>
        <taxon>Clostridia</taxon>
        <taxon>Peptostreptococcales</taxon>
        <taxon>Peptostreptococcaceae</taxon>
        <taxon>Peptostreptococcus</taxon>
    </lineage>
</organism>
<comment type="similarity">
    <text evidence="1">Belongs to the LytR/CpsA/Psr (LCP) family.</text>
</comment>
<evidence type="ECO:0000313" key="5">
    <source>
        <dbReference type="Proteomes" id="UP001164187"/>
    </source>
</evidence>
<evidence type="ECO:0000256" key="1">
    <source>
        <dbReference type="ARBA" id="ARBA00006068"/>
    </source>
</evidence>
<gene>
    <name evidence="4" type="ORF">O0R46_06040</name>
</gene>
<feature type="transmembrane region" description="Helical" evidence="2">
    <location>
        <begin position="45"/>
        <end position="64"/>
    </location>
</feature>
<dbReference type="InterPro" id="IPR050922">
    <property type="entry name" value="LytR/CpsA/Psr_CW_biosynth"/>
</dbReference>
<dbReference type="InterPro" id="IPR004474">
    <property type="entry name" value="LytR_CpsA_psr"/>
</dbReference>
<accession>A0ABY7JR63</accession>
<dbReference type="Pfam" id="PF03816">
    <property type="entry name" value="LytR_cpsA_psr"/>
    <property type="match status" value="1"/>
</dbReference>
<dbReference type="EMBL" id="CP114052">
    <property type="protein sequence ID" value="WAW14167.1"/>
    <property type="molecule type" value="Genomic_DNA"/>
</dbReference>
<feature type="transmembrane region" description="Helical" evidence="2">
    <location>
        <begin position="12"/>
        <end position="33"/>
    </location>
</feature>
<evidence type="ECO:0000259" key="3">
    <source>
        <dbReference type="Pfam" id="PF03816"/>
    </source>
</evidence>